<evidence type="ECO:0008006" key="3">
    <source>
        <dbReference type="Google" id="ProtNLM"/>
    </source>
</evidence>
<accession>A0A1G7NBN9</accession>
<dbReference type="EMBL" id="FNCI01000001">
    <property type="protein sequence ID" value="SDF71376.1"/>
    <property type="molecule type" value="Genomic_DNA"/>
</dbReference>
<protein>
    <recommendedName>
        <fullName evidence="3">DUF3549 family protein</fullName>
    </recommendedName>
</protein>
<dbReference type="AlphaFoldDB" id="A0A1G7NBN9"/>
<dbReference type="OrthoDB" id="5597089at2"/>
<organism evidence="1 2">
    <name type="scientific">Onishia taeanensis</name>
    <dbReference type="NCBI Taxonomy" id="284577"/>
    <lineage>
        <taxon>Bacteria</taxon>
        <taxon>Pseudomonadati</taxon>
        <taxon>Pseudomonadota</taxon>
        <taxon>Gammaproteobacteria</taxon>
        <taxon>Oceanospirillales</taxon>
        <taxon>Halomonadaceae</taxon>
        <taxon>Onishia</taxon>
    </lineage>
</organism>
<dbReference type="RefSeq" id="WP_092522436.1">
    <property type="nucleotide sequence ID" value="NZ_FNCI01000001.1"/>
</dbReference>
<dbReference type="Pfam" id="PF12069">
    <property type="entry name" value="DUF3549"/>
    <property type="match status" value="1"/>
</dbReference>
<evidence type="ECO:0000313" key="1">
    <source>
        <dbReference type="EMBL" id="SDF71376.1"/>
    </source>
</evidence>
<dbReference type="Proteomes" id="UP000198641">
    <property type="component" value="Unassembled WGS sequence"/>
</dbReference>
<dbReference type="STRING" id="284577.SAMN05216571_101341"/>
<reference evidence="1 2" key="1">
    <citation type="submission" date="2016-10" db="EMBL/GenBank/DDBJ databases">
        <authorList>
            <person name="de Groot N.N."/>
        </authorList>
    </citation>
    <scope>NUCLEOTIDE SEQUENCE [LARGE SCALE GENOMIC DNA]</scope>
    <source>
        <strain evidence="1 2">BH539</strain>
    </source>
</reference>
<dbReference type="InterPro" id="IPR021936">
    <property type="entry name" value="DUF3549"/>
</dbReference>
<name>A0A1G7NBN9_9GAMM</name>
<evidence type="ECO:0000313" key="2">
    <source>
        <dbReference type="Proteomes" id="UP000198641"/>
    </source>
</evidence>
<gene>
    <name evidence="1" type="ORF">SAMN05216571_101341</name>
</gene>
<proteinExistence type="predicted"/>
<keyword evidence="2" id="KW-1185">Reference proteome</keyword>
<sequence>MQPILTLHDFFTRSGAQVRLYHLGRRLAPCSLDELAAFEAQQQPWSSPWKEQARLACLFTLGDAEEPLIWFLSLPLDEQGYLVAAPRDAFIQRLLETLGYSVSTLGKEHQVDNLMKDNPLAFTPPLQLQAMLHARANLDMDRPASQHLDFAEDYLTGAQDDAASEHGEDPQDNQWQALGLQGLADFATRHDSDQAHALAQRLPRLPDEVVRSLCYCLEHVSLDAELIQALRARGEQAASTGDIETFCACVRAVGASRDDSVGAWYGKLLDDPAACGPDLLAAIAARGWEHLEDAQRLPRYLERLAEQPTVDFTAMVKDLALIPRLRLPLLMQLRDAPAESPVGQRLAHLHH</sequence>